<dbReference type="EMBL" id="GECU01012550">
    <property type="protein sequence ID" value="JAS95156.1"/>
    <property type="molecule type" value="Transcribed_RNA"/>
</dbReference>
<dbReference type="Pfam" id="PF00118">
    <property type="entry name" value="Cpn60_TCP1"/>
    <property type="match status" value="1"/>
</dbReference>
<accession>A0A1B6J7J9</accession>
<dbReference type="SUPFAM" id="SSF54849">
    <property type="entry name" value="GroEL-intermediate domain like"/>
    <property type="match status" value="1"/>
</dbReference>
<dbReference type="Gene3D" id="3.50.7.10">
    <property type="entry name" value="GroEL"/>
    <property type="match status" value="1"/>
</dbReference>
<evidence type="ECO:0000313" key="4">
    <source>
        <dbReference type="EMBL" id="JAS95156.1"/>
    </source>
</evidence>
<organism evidence="4">
    <name type="scientific">Homalodisca liturata</name>
    <dbReference type="NCBI Taxonomy" id="320908"/>
    <lineage>
        <taxon>Eukaryota</taxon>
        <taxon>Metazoa</taxon>
        <taxon>Ecdysozoa</taxon>
        <taxon>Arthropoda</taxon>
        <taxon>Hexapoda</taxon>
        <taxon>Insecta</taxon>
        <taxon>Pterygota</taxon>
        <taxon>Neoptera</taxon>
        <taxon>Paraneoptera</taxon>
        <taxon>Hemiptera</taxon>
        <taxon>Auchenorrhyncha</taxon>
        <taxon>Membracoidea</taxon>
        <taxon>Cicadellidae</taxon>
        <taxon>Cicadellinae</taxon>
        <taxon>Proconiini</taxon>
        <taxon>Homalodisca</taxon>
    </lineage>
</organism>
<protein>
    <recommendedName>
        <fullName evidence="5">T-complex protein 1 subunit alpha</fullName>
    </recommendedName>
</protein>
<sequence length="208" mass="22758">VLEDGKYWVERINVLKAPGESLKDSEFYSGYILNCSVASRLMLRSIRSPRIACLDLSLLKEKLPLTVNIRVTDPEKIEEIRMKEIEMTKSKCAAIIESGANLVLTTGGIDEMCIKMFTDHGVVAVRRCARADLLAIAKAVGTQLKESIVGDDNTYRLDGLGTCETYEVREVGDCDLVFLGGCGGGLASILLRGPNSQVLDEAERSLND</sequence>
<evidence type="ECO:0000256" key="2">
    <source>
        <dbReference type="ARBA" id="ARBA00022840"/>
    </source>
</evidence>
<dbReference type="InterPro" id="IPR027409">
    <property type="entry name" value="GroEL-like_apical_dom_sf"/>
</dbReference>
<dbReference type="SUPFAM" id="SSF52029">
    <property type="entry name" value="GroEL apical domain-like"/>
    <property type="match status" value="1"/>
</dbReference>
<dbReference type="GO" id="GO:0005524">
    <property type="term" value="F:ATP binding"/>
    <property type="evidence" value="ECO:0007669"/>
    <property type="project" value="UniProtKB-KW"/>
</dbReference>
<dbReference type="InterPro" id="IPR027410">
    <property type="entry name" value="TCP-1-like_intermed_sf"/>
</dbReference>
<name>A0A1B6J7J9_9HEMI</name>
<keyword evidence="1" id="KW-0547">Nucleotide-binding</keyword>
<keyword evidence="3" id="KW-0143">Chaperone</keyword>
<proteinExistence type="predicted"/>
<feature type="non-terminal residue" evidence="4">
    <location>
        <position position="1"/>
    </location>
</feature>
<dbReference type="GO" id="GO:0140662">
    <property type="term" value="F:ATP-dependent protein folding chaperone"/>
    <property type="evidence" value="ECO:0007669"/>
    <property type="project" value="InterPro"/>
</dbReference>
<evidence type="ECO:0000256" key="1">
    <source>
        <dbReference type="ARBA" id="ARBA00022741"/>
    </source>
</evidence>
<keyword evidence="2" id="KW-0067">ATP-binding</keyword>
<dbReference type="AlphaFoldDB" id="A0A1B6J7J9"/>
<dbReference type="Gene3D" id="3.30.260.10">
    <property type="entry name" value="TCP-1-like chaperonin intermediate domain"/>
    <property type="match status" value="1"/>
</dbReference>
<dbReference type="InterPro" id="IPR017998">
    <property type="entry name" value="Chaperone_TCP-1"/>
</dbReference>
<feature type="non-terminal residue" evidence="4">
    <location>
        <position position="208"/>
    </location>
</feature>
<dbReference type="InterPro" id="IPR002423">
    <property type="entry name" value="Cpn60/GroEL/TCP-1"/>
</dbReference>
<evidence type="ECO:0000256" key="3">
    <source>
        <dbReference type="ARBA" id="ARBA00023186"/>
    </source>
</evidence>
<evidence type="ECO:0008006" key="5">
    <source>
        <dbReference type="Google" id="ProtNLM"/>
    </source>
</evidence>
<reference evidence="4" key="1">
    <citation type="submission" date="2015-11" db="EMBL/GenBank/DDBJ databases">
        <title>De novo transcriptome assembly of four potential Pierce s Disease insect vectors from Arizona vineyards.</title>
        <authorList>
            <person name="Tassone E.E."/>
        </authorList>
    </citation>
    <scope>NUCLEOTIDE SEQUENCE</scope>
</reference>
<gene>
    <name evidence="4" type="ORF">g.58953</name>
</gene>
<dbReference type="PANTHER" id="PTHR11353">
    <property type="entry name" value="CHAPERONIN"/>
    <property type="match status" value="1"/>
</dbReference>